<feature type="transmembrane region" description="Helical" evidence="1">
    <location>
        <begin position="235"/>
        <end position="253"/>
    </location>
</feature>
<keyword evidence="3" id="KW-1185">Reference proteome</keyword>
<keyword evidence="1" id="KW-1133">Transmembrane helix</keyword>
<reference evidence="2 3" key="1">
    <citation type="submission" date="2023-07" db="EMBL/GenBank/DDBJ databases">
        <title>Identification of four novel Pseudomonas species associated with bacterial leaf spot of cucurbits.</title>
        <authorList>
            <person name="Fullem K.R."/>
        </authorList>
    </citation>
    <scope>NUCLEOTIDE SEQUENCE [LARGE SCALE GENOMIC DNA]</scope>
    <source>
        <strain evidence="2 3">KFB 138</strain>
    </source>
</reference>
<feature type="transmembrane region" description="Helical" evidence="1">
    <location>
        <begin position="200"/>
        <end position="223"/>
    </location>
</feature>
<accession>A0ABT9CMC8</accession>
<evidence type="ECO:0000256" key="1">
    <source>
        <dbReference type="SAM" id="Phobius"/>
    </source>
</evidence>
<dbReference type="RefSeq" id="WP_201000829.1">
    <property type="nucleotide sequence ID" value="NZ_JAUQOO010000002.1"/>
</dbReference>
<keyword evidence="1" id="KW-0812">Transmembrane</keyword>
<comment type="caution">
    <text evidence="2">The sequence shown here is derived from an EMBL/GenBank/DDBJ whole genome shotgun (WGS) entry which is preliminary data.</text>
</comment>
<sequence length="255" mass="28117">MKEVMLLGSGSNSLFWGGVLGYLLILVLTLIKQLIQLHNSPVIKEFAEYAYWILAGGAVVALSIGYVSPSEQGDRVFSTLCFYTGLLIPFIWRARKPGHQSLDGALSSEALSKAALVLWIVSLFFPVAIKHGHKITMGWNLLTSGWIGPLRFQFAWYANPLFLISFLRLQSSQSTTGPAFLALMLSLNTITFFWDNALSYSYGWGLLLWFMALFLMVAAAGAFEISKGEERELGEWLRSLGLVAAILIVGIGISL</sequence>
<evidence type="ECO:0000313" key="3">
    <source>
        <dbReference type="Proteomes" id="UP001223016"/>
    </source>
</evidence>
<feature type="transmembrane region" description="Helical" evidence="1">
    <location>
        <begin position="114"/>
        <end position="132"/>
    </location>
</feature>
<dbReference type="EMBL" id="JAUQOO010000002">
    <property type="protein sequence ID" value="MDO7925998.1"/>
    <property type="molecule type" value="Genomic_DNA"/>
</dbReference>
<keyword evidence="1" id="KW-0472">Membrane</keyword>
<feature type="transmembrane region" description="Helical" evidence="1">
    <location>
        <begin position="49"/>
        <end position="69"/>
    </location>
</feature>
<feature type="transmembrane region" description="Helical" evidence="1">
    <location>
        <begin position="176"/>
        <end position="194"/>
    </location>
</feature>
<feature type="transmembrane region" description="Helical" evidence="1">
    <location>
        <begin position="75"/>
        <end position="94"/>
    </location>
</feature>
<organism evidence="2 3">
    <name type="scientific">Pseudomonas serbiensis</name>
    <dbReference type="NCBI Taxonomy" id="3064350"/>
    <lineage>
        <taxon>Bacteria</taxon>
        <taxon>Pseudomonadati</taxon>
        <taxon>Pseudomonadota</taxon>
        <taxon>Gammaproteobacteria</taxon>
        <taxon>Pseudomonadales</taxon>
        <taxon>Pseudomonadaceae</taxon>
        <taxon>Pseudomonas</taxon>
    </lineage>
</organism>
<proteinExistence type="predicted"/>
<dbReference type="Proteomes" id="UP001223016">
    <property type="component" value="Unassembled WGS sequence"/>
</dbReference>
<feature type="transmembrane region" description="Helical" evidence="1">
    <location>
        <begin position="14"/>
        <end position="37"/>
    </location>
</feature>
<gene>
    <name evidence="2" type="ORF">Q6A51_04355</name>
</gene>
<evidence type="ECO:0000313" key="2">
    <source>
        <dbReference type="EMBL" id="MDO7925998.1"/>
    </source>
</evidence>
<protein>
    <submittedName>
        <fullName evidence="2">Uncharacterized protein</fullName>
    </submittedName>
</protein>
<name>A0ABT9CMC8_9PSED</name>